<dbReference type="InParanoid" id="A0A151GP88"/>
<dbReference type="SUPFAM" id="SSF49503">
    <property type="entry name" value="Cupredoxins"/>
    <property type="match status" value="1"/>
</dbReference>
<proteinExistence type="predicted"/>
<dbReference type="InterPro" id="IPR008972">
    <property type="entry name" value="Cupredoxin"/>
</dbReference>
<name>A0A151GP88_DRECN</name>
<reference evidence="2 3" key="1">
    <citation type="journal article" date="2016" name="Sci. Rep.">
        <title>Insights into Adaptations to a Near-Obligate Nematode Endoparasitic Lifestyle from the Finished Genome of Drechmeria coniospora.</title>
        <authorList>
            <person name="Zhang L."/>
            <person name="Zhou Z."/>
            <person name="Guo Q."/>
            <person name="Fokkens L."/>
            <person name="Miskei M."/>
            <person name="Pocsi I."/>
            <person name="Zhang W."/>
            <person name="Chen M."/>
            <person name="Wang L."/>
            <person name="Sun Y."/>
            <person name="Donzelli B.G."/>
            <person name="Gibson D.M."/>
            <person name="Nelson D.R."/>
            <person name="Luo J.G."/>
            <person name="Rep M."/>
            <person name="Liu H."/>
            <person name="Yang S."/>
            <person name="Wang J."/>
            <person name="Krasnoff S.B."/>
            <person name="Xu Y."/>
            <person name="Molnar I."/>
            <person name="Lin M."/>
        </authorList>
    </citation>
    <scope>NUCLEOTIDE SEQUENCE [LARGE SCALE GENOMIC DNA]</scope>
    <source>
        <strain evidence="2 3">ARSEF 6962</strain>
    </source>
</reference>
<gene>
    <name evidence="2" type="ORF">DCS_00015</name>
</gene>
<evidence type="ECO:0000313" key="2">
    <source>
        <dbReference type="EMBL" id="KYK58888.1"/>
    </source>
</evidence>
<sequence length="292" mass="30743">MPPNLDSGWSAREVKYAELATIKVGRGKDSGTTHSFNGHAVGAETNLTTTPRAVRNMRACRGIFSWTVFVGGLPQLLAAAAMGSTEGTFSTPTELPMRARSNRLIPVVVGGPQDLFVPNVIRGAKPGDVVQFQFSNGNHTVTESAENAACQPLQAQRAEAIHSGHVPFRDGQTEVGTFTMPVTRSEPMFLYCATGPHCQTGQVMVINPTSDDQLIKYAKLSMGAKENVDGGAVSGGFVGKIPLQDAAFTPAPAEKDGAGPPAEAPATERSAINETSQATTLGRVKRASASHR</sequence>
<dbReference type="RefSeq" id="XP_040658240.1">
    <property type="nucleotide sequence ID" value="XM_040797357.1"/>
</dbReference>
<dbReference type="PANTHER" id="PTHR34883">
    <property type="entry name" value="SERINE-RICH PROTEIN, PUTATIVE-RELATED-RELATED"/>
    <property type="match status" value="1"/>
</dbReference>
<dbReference type="EMBL" id="LAYC01000001">
    <property type="protein sequence ID" value="KYK58888.1"/>
    <property type="molecule type" value="Genomic_DNA"/>
</dbReference>
<dbReference type="Proteomes" id="UP000076580">
    <property type="component" value="Chromosome 01"/>
</dbReference>
<organism evidence="2 3">
    <name type="scientific">Drechmeria coniospora</name>
    <name type="common">Nematophagous fungus</name>
    <name type="synonym">Meria coniospora</name>
    <dbReference type="NCBI Taxonomy" id="98403"/>
    <lineage>
        <taxon>Eukaryota</taxon>
        <taxon>Fungi</taxon>
        <taxon>Dikarya</taxon>
        <taxon>Ascomycota</taxon>
        <taxon>Pezizomycotina</taxon>
        <taxon>Sordariomycetes</taxon>
        <taxon>Hypocreomycetidae</taxon>
        <taxon>Hypocreales</taxon>
        <taxon>Ophiocordycipitaceae</taxon>
        <taxon>Drechmeria</taxon>
    </lineage>
</organism>
<feature type="compositionally biased region" description="Polar residues" evidence="1">
    <location>
        <begin position="270"/>
        <end position="280"/>
    </location>
</feature>
<dbReference type="Gene3D" id="2.60.40.420">
    <property type="entry name" value="Cupredoxins - blue copper proteins"/>
    <property type="match status" value="1"/>
</dbReference>
<dbReference type="CDD" id="cd00920">
    <property type="entry name" value="Cupredoxin"/>
    <property type="match status" value="1"/>
</dbReference>
<dbReference type="PANTHER" id="PTHR34883:SF17">
    <property type="entry name" value="CUPREDOXIN"/>
    <property type="match status" value="1"/>
</dbReference>
<evidence type="ECO:0000256" key="1">
    <source>
        <dbReference type="SAM" id="MobiDB-lite"/>
    </source>
</evidence>
<feature type="compositionally biased region" description="Basic residues" evidence="1">
    <location>
        <begin position="283"/>
        <end position="292"/>
    </location>
</feature>
<dbReference type="GeneID" id="63712658"/>
<feature type="region of interest" description="Disordered" evidence="1">
    <location>
        <begin position="248"/>
        <end position="292"/>
    </location>
</feature>
<protein>
    <submittedName>
        <fullName evidence="2">Extracellular serine-rich protein</fullName>
    </submittedName>
</protein>
<keyword evidence="3" id="KW-1185">Reference proteome</keyword>
<evidence type="ECO:0000313" key="3">
    <source>
        <dbReference type="Proteomes" id="UP000076580"/>
    </source>
</evidence>
<accession>A0A151GP88</accession>
<dbReference type="InterPro" id="IPR052953">
    <property type="entry name" value="Ser-rich/MCO-related"/>
</dbReference>
<comment type="caution">
    <text evidence="2">The sequence shown here is derived from an EMBL/GenBank/DDBJ whole genome shotgun (WGS) entry which is preliminary data.</text>
</comment>
<dbReference type="AlphaFoldDB" id="A0A151GP88"/>